<dbReference type="GO" id="GO:0047617">
    <property type="term" value="F:fatty acyl-CoA hydrolase activity"/>
    <property type="evidence" value="ECO:0007669"/>
    <property type="project" value="TreeGrafter"/>
</dbReference>
<dbReference type="Proteomes" id="UP000054549">
    <property type="component" value="Unassembled WGS sequence"/>
</dbReference>
<dbReference type="HOGENOM" id="CLU_078553_0_0_1"/>
<dbReference type="SUPFAM" id="SSF54637">
    <property type="entry name" value="Thioesterase/thiol ester dehydrase-isomerase"/>
    <property type="match status" value="1"/>
</dbReference>
<dbReference type="Pfam" id="PF13279">
    <property type="entry name" value="4HBT_2"/>
    <property type="match status" value="1"/>
</dbReference>
<evidence type="ECO:0008006" key="4">
    <source>
        <dbReference type="Google" id="ProtNLM"/>
    </source>
</evidence>
<accession>A0A0C2SE51</accession>
<dbReference type="Gene3D" id="3.10.129.10">
    <property type="entry name" value="Hotdog Thioesterase"/>
    <property type="match status" value="1"/>
</dbReference>
<dbReference type="PANTHER" id="PTHR31793">
    <property type="entry name" value="4-HYDROXYBENZOYL-COA THIOESTERASE FAMILY MEMBER"/>
    <property type="match status" value="1"/>
</dbReference>
<dbReference type="InterPro" id="IPR029069">
    <property type="entry name" value="HotDog_dom_sf"/>
</dbReference>
<dbReference type="PANTHER" id="PTHR31793:SF39">
    <property type="entry name" value="THIOESTERASE_THIOL ESTER DEHYDRASE-ISOMERASE"/>
    <property type="match status" value="1"/>
</dbReference>
<keyword evidence="3" id="KW-1185">Reference proteome</keyword>
<sequence length="243" mass="27504">MRIFKTIRHFNSASCCYFNTRPKSTIADLQAAFRDPDSPFYIPPGGKGPASPDDTPEIQDSSPAIAQPESVRSEDPYEVLLRDGLDPLSFWEQKIAWGDQDSFQHVNNVRYARFFESSRIKWMASLAEEMGGAQKVDDMLKGRGVSLILKSIEVQFRRPVTYPDTLLIGYKPTIPCPEKKGRAHRASLHVTAQAYSIAQQAFVAHSSEVLVWYNYDTLRKCDPGDRARDIINGRIQKYLASKE</sequence>
<evidence type="ECO:0000256" key="1">
    <source>
        <dbReference type="SAM" id="MobiDB-lite"/>
    </source>
</evidence>
<dbReference type="CDD" id="cd00586">
    <property type="entry name" value="4HBT"/>
    <property type="match status" value="1"/>
</dbReference>
<proteinExistence type="predicted"/>
<dbReference type="OrthoDB" id="5538558at2759"/>
<evidence type="ECO:0000313" key="2">
    <source>
        <dbReference type="EMBL" id="KIL61335.1"/>
    </source>
</evidence>
<organism evidence="2 3">
    <name type="scientific">Amanita muscaria (strain Koide BX008)</name>
    <dbReference type="NCBI Taxonomy" id="946122"/>
    <lineage>
        <taxon>Eukaryota</taxon>
        <taxon>Fungi</taxon>
        <taxon>Dikarya</taxon>
        <taxon>Basidiomycota</taxon>
        <taxon>Agaricomycotina</taxon>
        <taxon>Agaricomycetes</taxon>
        <taxon>Agaricomycetidae</taxon>
        <taxon>Agaricales</taxon>
        <taxon>Pluteineae</taxon>
        <taxon>Amanitaceae</taxon>
        <taxon>Amanita</taxon>
    </lineage>
</organism>
<protein>
    <recommendedName>
        <fullName evidence="4">Thioesterase/thiol ester dehydrase-isomerase</fullName>
    </recommendedName>
</protein>
<dbReference type="AlphaFoldDB" id="A0A0C2SE51"/>
<dbReference type="InParanoid" id="A0A0C2SE51"/>
<dbReference type="EMBL" id="KN818285">
    <property type="protein sequence ID" value="KIL61335.1"/>
    <property type="molecule type" value="Genomic_DNA"/>
</dbReference>
<feature type="region of interest" description="Disordered" evidence="1">
    <location>
        <begin position="38"/>
        <end position="72"/>
    </location>
</feature>
<gene>
    <name evidence="2" type="ORF">M378DRAFT_166984</name>
</gene>
<dbReference type="InterPro" id="IPR050563">
    <property type="entry name" value="4-hydroxybenzoyl-CoA_TE"/>
</dbReference>
<reference evidence="2 3" key="1">
    <citation type="submission" date="2014-04" db="EMBL/GenBank/DDBJ databases">
        <title>Evolutionary Origins and Diversification of the Mycorrhizal Mutualists.</title>
        <authorList>
            <consortium name="DOE Joint Genome Institute"/>
            <consortium name="Mycorrhizal Genomics Consortium"/>
            <person name="Kohler A."/>
            <person name="Kuo A."/>
            <person name="Nagy L.G."/>
            <person name="Floudas D."/>
            <person name="Copeland A."/>
            <person name="Barry K.W."/>
            <person name="Cichocki N."/>
            <person name="Veneault-Fourrey C."/>
            <person name="LaButti K."/>
            <person name="Lindquist E.A."/>
            <person name="Lipzen A."/>
            <person name="Lundell T."/>
            <person name="Morin E."/>
            <person name="Murat C."/>
            <person name="Riley R."/>
            <person name="Ohm R."/>
            <person name="Sun H."/>
            <person name="Tunlid A."/>
            <person name="Henrissat B."/>
            <person name="Grigoriev I.V."/>
            <person name="Hibbett D.S."/>
            <person name="Martin F."/>
        </authorList>
    </citation>
    <scope>NUCLEOTIDE SEQUENCE [LARGE SCALE GENOMIC DNA]</scope>
    <source>
        <strain evidence="2 3">Koide BX008</strain>
    </source>
</reference>
<name>A0A0C2SE51_AMAMK</name>
<evidence type="ECO:0000313" key="3">
    <source>
        <dbReference type="Proteomes" id="UP000054549"/>
    </source>
</evidence>